<organism evidence="2 3">
    <name type="scientific">Streptomyces durmitorensis</name>
    <dbReference type="NCBI Taxonomy" id="319947"/>
    <lineage>
        <taxon>Bacteria</taxon>
        <taxon>Bacillati</taxon>
        <taxon>Actinomycetota</taxon>
        <taxon>Actinomycetes</taxon>
        <taxon>Kitasatosporales</taxon>
        <taxon>Streptomycetaceae</taxon>
        <taxon>Streptomyces</taxon>
    </lineage>
</organism>
<dbReference type="InterPro" id="IPR036291">
    <property type="entry name" value="NAD(P)-bd_dom_sf"/>
</dbReference>
<protein>
    <submittedName>
        <fullName evidence="2">NmrA family NAD(P)-binding protein</fullName>
    </submittedName>
</protein>
<dbReference type="Pfam" id="PF05368">
    <property type="entry name" value="NmrA"/>
    <property type="match status" value="1"/>
</dbReference>
<reference evidence="2 3" key="1">
    <citation type="submission" date="2022-05" db="EMBL/GenBank/DDBJ databases">
        <authorList>
            <person name="Zhou X."/>
            <person name="Li K."/>
            <person name="Man Y."/>
        </authorList>
    </citation>
    <scope>NUCLEOTIDE SEQUENCE [LARGE SCALE GENOMIC DNA]</scope>
    <source>
        <strain evidence="2 3">MS405</strain>
    </source>
</reference>
<feature type="domain" description="NmrA-like" evidence="1">
    <location>
        <begin position="4"/>
        <end position="235"/>
    </location>
</feature>
<evidence type="ECO:0000313" key="3">
    <source>
        <dbReference type="Proteomes" id="UP000829992"/>
    </source>
</evidence>
<sequence length="288" mass="29667">MTYVIHGATGAQGAPVVATLVAAGKPVTALTRNPDAIVDGARVVAADHSSVEELTEAYRGADGVFVHLPMVSEEHRLAYARNIVTAVNAARPARVVFSTSGAPTDPASGAPTDPAIGGAAALLAGGLAGSGVSHAVIAPTLYLENLLMPYVMDAVRERGTLPYPIRSDFPVSWASHLDIADAALALFGRHDVTGVVSVGQYPAITGANLAEAFSTHFGKRVVFEPITPEQMRASVAPVIGEGPAADVAGLYQAMSTLPDRSITPEDAAQKCLGIAPRTTGQWLTDIGL</sequence>
<evidence type="ECO:0000313" key="2">
    <source>
        <dbReference type="EMBL" id="UQT54677.1"/>
    </source>
</evidence>
<dbReference type="RefSeq" id="WP_249586168.1">
    <property type="nucleotide sequence ID" value="NZ_BAAAQL010000002.1"/>
</dbReference>
<dbReference type="Gene3D" id="3.40.50.720">
    <property type="entry name" value="NAD(P)-binding Rossmann-like Domain"/>
    <property type="match status" value="1"/>
</dbReference>
<accession>A0ABY4PLK7</accession>
<dbReference type="PANTHER" id="PTHR43162">
    <property type="match status" value="1"/>
</dbReference>
<keyword evidence="3" id="KW-1185">Reference proteome</keyword>
<evidence type="ECO:0000259" key="1">
    <source>
        <dbReference type="Pfam" id="PF05368"/>
    </source>
</evidence>
<name>A0ABY4PLK7_9ACTN</name>
<dbReference type="InterPro" id="IPR008030">
    <property type="entry name" value="NmrA-like"/>
</dbReference>
<proteinExistence type="predicted"/>
<gene>
    <name evidence="2" type="ORF">M4V62_05960</name>
</gene>
<dbReference type="SUPFAM" id="SSF51735">
    <property type="entry name" value="NAD(P)-binding Rossmann-fold domains"/>
    <property type="match status" value="1"/>
</dbReference>
<dbReference type="Proteomes" id="UP000829992">
    <property type="component" value="Chromosome"/>
</dbReference>
<dbReference type="PANTHER" id="PTHR43162:SF1">
    <property type="entry name" value="PRESTALK A DIFFERENTIATION PROTEIN A"/>
    <property type="match status" value="1"/>
</dbReference>
<dbReference type="EMBL" id="CP097289">
    <property type="protein sequence ID" value="UQT54677.1"/>
    <property type="molecule type" value="Genomic_DNA"/>
</dbReference>
<dbReference type="InterPro" id="IPR051604">
    <property type="entry name" value="Ergot_Alk_Oxidoreductase"/>
</dbReference>